<dbReference type="InterPro" id="IPR013154">
    <property type="entry name" value="ADH-like_N"/>
</dbReference>
<sequence length="356" mass="38535">MQLQRIIPATQTAIVQHEGGVLKATPGLPVQTVGPSDILVQVKVVGLNPCDFKMPLRFPTPDLWDGCDYAGTVVQVGDEVAKAGRFNVGDRVTGGVQGSNRADPTTGAYCEYLKVNSVFALHIPESMSFQDALGVSGSGISTLGIAFFWSLQIPGSLRQPASKPHDILIYGGEQHCRITGCGHRVITTCSPHNFDLVRSYGADLVFDYHLPSCAKDIRAATKNSLRYVLDPFSEIKTLRLCHEAIGRMGGKYCALEQYQPDLCVRKTVKHELIMAGAISGKGVDLPEPYSVPPNPEIGEWASTWYPVVDKLVQTGKLRPVPVEEIQPGGFQGILAGLEVLKKGVSGRKLVVTIKED</sequence>
<comment type="caution">
    <text evidence="6">The sequence shown here is derived from an EMBL/GenBank/DDBJ whole genome shotgun (WGS) entry which is preliminary data.</text>
</comment>
<keyword evidence="3" id="KW-0521">NADP</keyword>
<feature type="domain" description="Enoyl reductase (ER)" evidence="5">
    <location>
        <begin position="20"/>
        <end position="351"/>
    </location>
</feature>
<keyword evidence="4" id="KW-0560">Oxidoreductase</keyword>
<dbReference type="SMART" id="SM00829">
    <property type="entry name" value="PKS_ER"/>
    <property type="match status" value="1"/>
</dbReference>
<reference evidence="6" key="1">
    <citation type="submission" date="2022-11" db="EMBL/GenBank/DDBJ databases">
        <authorList>
            <person name="Petersen C."/>
        </authorList>
    </citation>
    <scope>NUCLEOTIDE SEQUENCE</scope>
    <source>
        <strain evidence="6">IBT 19713</strain>
    </source>
</reference>
<gene>
    <name evidence="6" type="ORF">N7468_002629</name>
</gene>
<dbReference type="PANTHER" id="PTHR45348:SF1">
    <property type="entry name" value="TRANS-ENOYL REDUCTASE STHE"/>
    <property type="match status" value="1"/>
</dbReference>
<keyword evidence="7" id="KW-1185">Reference proteome</keyword>
<dbReference type="GO" id="GO:0016651">
    <property type="term" value="F:oxidoreductase activity, acting on NAD(P)H"/>
    <property type="evidence" value="ECO:0007669"/>
    <property type="project" value="InterPro"/>
</dbReference>
<dbReference type="GO" id="GO:0000166">
    <property type="term" value="F:nucleotide binding"/>
    <property type="evidence" value="ECO:0007669"/>
    <property type="project" value="UniProtKB-KW"/>
</dbReference>
<evidence type="ECO:0000256" key="1">
    <source>
        <dbReference type="ARBA" id="ARBA00008072"/>
    </source>
</evidence>
<dbReference type="InterPro" id="IPR036291">
    <property type="entry name" value="NAD(P)-bd_dom_sf"/>
</dbReference>
<keyword evidence="2" id="KW-0547">Nucleotide-binding</keyword>
<dbReference type="SUPFAM" id="SSF51735">
    <property type="entry name" value="NAD(P)-binding Rossmann-fold domains"/>
    <property type="match status" value="1"/>
</dbReference>
<accession>A0A9W9PKI3</accession>
<dbReference type="RefSeq" id="XP_058335067.1">
    <property type="nucleotide sequence ID" value="XM_058471926.1"/>
</dbReference>
<proteinExistence type="inferred from homology"/>
<dbReference type="Gene3D" id="3.40.50.720">
    <property type="entry name" value="NAD(P)-binding Rossmann-like Domain"/>
    <property type="match status" value="1"/>
</dbReference>
<reference evidence="6" key="2">
    <citation type="journal article" date="2023" name="IMA Fungus">
        <title>Comparative genomic study of the Penicillium genus elucidates a diverse pangenome and 15 lateral gene transfer events.</title>
        <authorList>
            <person name="Petersen C."/>
            <person name="Sorensen T."/>
            <person name="Nielsen M.R."/>
            <person name="Sondergaard T.E."/>
            <person name="Sorensen J.L."/>
            <person name="Fitzpatrick D.A."/>
            <person name="Frisvad J.C."/>
            <person name="Nielsen K.L."/>
        </authorList>
    </citation>
    <scope>NUCLEOTIDE SEQUENCE</scope>
    <source>
        <strain evidence="6">IBT 19713</strain>
    </source>
</reference>
<dbReference type="InterPro" id="IPR011032">
    <property type="entry name" value="GroES-like_sf"/>
</dbReference>
<dbReference type="EMBL" id="JAPQKS010000002">
    <property type="protein sequence ID" value="KAJ5247646.1"/>
    <property type="molecule type" value="Genomic_DNA"/>
</dbReference>
<evidence type="ECO:0000313" key="6">
    <source>
        <dbReference type="EMBL" id="KAJ5247646.1"/>
    </source>
</evidence>
<dbReference type="GeneID" id="83199229"/>
<dbReference type="Pfam" id="PF08240">
    <property type="entry name" value="ADH_N"/>
    <property type="match status" value="1"/>
</dbReference>
<dbReference type="Proteomes" id="UP001150941">
    <property type="component" value="Unassembled WGS sequence"/>
</dbReference>
<organism evidence="6 7">
    <name type="scientific">Penicillium chermesinum</name>
    <dbReference type="NCBI Taxonomy" id="63820"/>
    <lineage>
        <taxon>Eukaryota</taxon>
        <taxon>Fungi</taxon>
        <taxon>Dikarya</taxon>
        <taxon>Ascomycota</taxon>
        <taxon>Pezizomycotina</taxon>
        <taxon>Eurotiomycetes</taxon>
        <taxon>Eurotiomycetidae</taxon>
        <taxon>Eurotiales</taxon>
        <taxon>Aspergillaceae</taxon>
        <taxon>Penicillium</taxon>
    </lineage>
</organism>
<evidence type="ECO:0000256" key="2">
    <source>
        <dbReference type="ARBA" id="ARBA00022741"/>
    </source>
</evidence>
<protein>
    <submittedName>
        <fullName evidence="6">Enoyl reductase</fullName>
    </submittedName>
</protein>
<evidence type="ECO:0000256" key="3">
    <source>
        <dbReference type="ARBA" id="ARBA00022857"/>
    </source>
</evidence>
<dbReference type="PANTHER" id="PTHR45348">
    <property type="entry name" value="HYPOTHETICAL OXIDOREDUCTASE (EUROFUNG)"/>
    <property type="match status" value="1"/>
</dbReference>
<evidence type="ECO:0000313" key="7">
    <source>
        <dbReference type="Proteomes" id="UP001150941"/>
    </source>
</evidence>
<comment type="similarity">
    <text evidence="1">Belongs to the zinc-containing alcohol dehydrogenase family.</text>
</comment>
<dbReference type="InterPro" id="IPR047122">
    <property type="entry name" value="Trans-enoyl_RdTase-like"/>
</dbReference>
<dbReference type="InterPro" id="IPR020843">
    <property type="entry name" value="ER"/>
</dbReference>
<dbReference type="SUPFAM" id="SSF50129">
    <property type="entry name" value="GroES-like"/>
    <property type="match status" value="1"/>
</dbReference>
<dbReference type="OrthoDB" id="9992527at2759"/>
<dbReference type="Gene3D" id="3.90.180.10">
    <property type="entry name" value="Medium-chain alcohol dehydrogenases, catalytic domain"/>
    <property type="match status" value="1"/>
</dbReference>
<name>A0A9W9PKI3_9EURO</name>
<dbReference type="CDD" id="cd08249">
    <property type="entry name" value="enoyl_reductase_like"/>
    <property type="match status" value="1"/>
</dbReference>
<dbReference type="AlphaFoldDB" id="A0A9W9PKI3"/>
<evidence type="ECO:0000259" key="5">
    <source>
        <dbReference type="SMART" id="SM00829"/>
    </source>
</evidence>
<evidence type="ECO:0000256" key="4">
    <source>
        <dbReference type="ARBA" id="ARBA00023002"/>
    </source>
</evidence>